<reference evidence="2" key="2">
    <citation type="submission" date="2017-02" db="EMBL/GenBank/DDBJ databases">
        <title>Sunflower complete genome.</title>
        <authorList>
            <person name="Langlade N."/>
            <person name="Munos S."/>
        </authorList>
    </citation>
    <scope>NUCLEOTIDE SEQUENCE [LARGE SCALE GENOMIC DNA]</scope>
    <source>
        <tissue evidence="2">Leaves</tissue>
    </source>
</reference>
<dbReference type="Proteomes" id="UP000215914">
    <property type="component" value="Chromosome 1"/>
</dbReference>
<evidence type="ECO:0000313" key="2">
    <source>
        <dbReference type="EMBL" id="OTG36850.1"/>
    </source>
</evidence>
<name>A0A251VMP7_HELAN</name>
<dbReference type="EMBL" id="MNCJ02000316">
    <property type="protein sequence ID" value="KAF5821757.1"/>
    <property type="molecule type" value="Genomic_DNA"/>
</dbReference>
<dbReference type="InParanoid" id="A0A251VMP7"/>
<dbReference type="EMBL" id="CM007890">
    <property type="protein sequence ID" value="OTG36850.1"/>
    <property type="molecule type" value="Genomic_DNA"/>
</dbReference>
<proteinExistence type="predicted"/>
<keyword evidence="3" id="KW-1185">Reference proteome</keyword>
<organism evidence="2 3">
    <name type="scientific">Helianthus annuus</name>
    <name type="common">Common sunflower</name>
    <dbReference type="NCBI Taxonomy" id="4232"/>
    <lineage>
        <taxon>Eukaryota</taxon>
        <taxon>Viridiplantae</taxon>
        <taxon>Streptophyta</taxon>
        <taxon>Embryophyta</taxon>
        <taxon>Tracheophyta</taxon>
        <taxon>Spermatophyta</taxon>
        <taxon>Magnoliopsida</taxon>
        <taxon>eudicotyledons</taxon>
        <taxon>Gunneridae</taxon>
        <taxon>Pentapetalae</taxon>
        <taxon>asterids</taxon>
        <taxon>campanulids</taxon>
        <taxon>Asterales</taxon>
        <taxon>Asteraceae</taxon>
        <taxon>Asteroideae</taxon>
        <taxon>Heliantheae alliance</taxon>
        <taxon>Heliantheae</taxon>
        <taxon>Helianthus</taxon>
    </lineage>
</organism>
<accession>A0A251VMP7</accession>
<reference evidence="1 3" key="1">
    <citation type="journal article" date="2017" name="Nature">
        <title>The sunflower genome provides insights into oil metabolism, flowering and Asterid evolution.</title>
        <authorList>
            <person name="Badouin H."/>
            <person name="Gouzy J."/>
            <person name="Grassa C.J."/>
            <person name="Murat F."/>
            <person name="Staton S.E."/>
            <person name="Cottret L."/>
            <person name="Lelandais-Briere C."/>
            <person name="Owens G.L."/>
            <person name="Carrere S."/>
            <person name="Mayjonade B."/>
            <person name="Legrand L."/>
            <person name="Gill N."/>
            <person name="Kane N.C."/>
            <person name="Bowers J.E."/>
            <person name="Hubner S."/>
            <person name="Bellec A."/>
            <person name="Berard A."/>
            <person name="Berges H."/>
            <person name="Blanchet N."/>
            <person name="Boniface M.C."/>
            <person name="Brunel D."/>
            <person name="Catrice O."/>
            <person name="Chaidir N."/>
            <person name="Claudel C."/>
            <person name="Donnadieu C."/>
            <person name="Faraut T."/>
            <person name="Fievet G."/>
            <person name="Helmstetter N."/>
            <person name="King M."/>
            <person name="Knapp S.J."/>
            <person name="Lai Z."/>
            <person name="Le Paslier M.C."/>
            <person name="Lippi Y."/>
            <person name="Lorenzon L."/>
            <person name="Mandel J.R."/>
            <person name="Marage G."/>
            <person name="Marchand G."/>
            <person name="Marquand E."/>
            <person name="Bret-Mestries E."/>
            <person name="Morien E."/>
            <person name="Nambeesan S."/>
            <person name="Nguyen T."/>
            <person name="Pegot-Espagnet P."/>
            <person name="Pouilly N."/>
            <person name="Raftis F."/>
            <person name="Sallet E."/>
            <person name="Schiex T."/>
            <person name="Thomas J."/>
            <person name="Vandecasteele C."/>
            <person name="Vares D."/>
            <person name="Vear F."/>
            <person name="Vautrin S."/>
            <person name="Crespi M."/>
            <person name="Mangin B."/>
            <person name="Burke J.M."/>
            <person name="Salse J."/>
            <person name="Munos S."/>
            <person name="Vincourt P."/>
            <person name="Rieseberg L.H."/>
            <person name="Langlade N.B."/>
        </authorList>
    </citation>
    <scope>NUCLEOTIDE SEQUENCE [LARGE SCALE GENOMIC DNA]</scope>
    <source>
        <strain evidence="3">cv. SF193</strain>
        <tissue evidence="1">Leaves</tissue>
    </source>
</reference>
<reference evidence="1" key="3">
    <citation type="submission" date="2020-06" db="EMBL/GenBank/DDBJ databases">
        <title>Helianthus annuus Genome sequencing and assembly Release 2.</title>
        <authorList>
            <person name="Gouzy J."/>
            <person name="Langlade N."/>
            <person name="Munos S."/>
        </authorList>
    </citation>
    <scope>NUCLEOTIDE SEQUENCE</scope>
    <source>
        <tissue evidence="1">Leaves</tissue>
    </source>
</reference>
<protein>
    <submittedName>
        <fullName evidence="2">Uncharacterized protein</fullName>
    </submittedName>
</protein>
<evidence type="ECO:0000313" key="3">
    <source>
        <dbReference type="Proteomes" id="UP000215914"/>
    </source>
</evidence>
<dbReference type="Gramene" id="mRNA:HanXRQr2_Chr01g0018301">
    <property type="protein sequence ID" value="mRNA:HanXRQr2_Chr01g0018301"/>
    <property type="gene ID" value="HanXRQr2_Chr01g0018301"/>
</dbReference>
<sequence length="89" mass="9873">MSLGVFVILVKYSIQKRHMIINYPENFSIEIHHGVEFTNVVKTEPDRPVRLVGPATGTLAGPVCGVEPFCTQPAGWIGDRRPDRKISAI</sequence>
<dbReference type="AlphaFoldDB" id="A0A251VMP7"/>
<gene>
    <name evidence="2" type="ORF">HannXRQ_Chr01g0012231</name>
    <name evidence="1" type="ORF">HanXRQr2_Chr01g0018301</name>
</gene>
<evidence type="ECO:0000313" key="1">
    <source>
        <dbReference type="EMBL" id="KAF5821757.1"/>
    </source>
</evidence>